<dbReference type="KEGG" id="trg:TRUGW13939_06144"/>
<keyword evidence="2" id="KW-1185">Reference proteome</keyword>
<reference evidence="2" key="1">
    <citation type="submission" date="2020-06" db="EMBL/GenBank/DDBJ databases">
        <title>A chromosome-scale genome assembly of Talaromyces rugulosus W13939.</title>
        <authorList>
            <person name="Wang B."/>
            <person name="Guo L."/>
            <person name="Ye K."/>
            <person name="Wang L."/>
        </authorList>
    </citation>
    <scope>NUCLEOTIDE SEQUENCE [LARGE SCALE GENOMIC DNA]</scope>
    <source>
        <strain evidence="2">W13939</strain>
    </source>
</reference>
<organism evidence="1 2">
    <name type="scientific">Talaromyces rugulosus</name>
    <name type="common">Penicillium rugulosum</name>
    <dbReference type="NCBI Taxonomy" id="121627"/>
    <lineage>
        <taxon>Eukaryota</taxon>
        <taxon>Fungi</taxon>
        <taxon>Dikarya</taxon>
        <taxon>Ascomycota</taxon>
        <taxon>Pezizomycotina</taxon>
        <taxon>Eurotiomycetes</taxon>
        <taxon>Eurotiomycetidae</taxon>
        <taxon>Eurotiales</taxon>
        <taxon>Trichocomaceae</taxon>
        <taxon>Talaromyces</taxon>
        <taxon>Talaromyces sect. Islandici</taxon>
    </lineage>
</organism>
<accession>A0A7H8QZY5</accession>
<sequence length="258" mass="29276">MADANSSNRSVSPPPRWTMDPKMLDYENEWAAESGFGYALAAQYGLKNCTPIMCETSRSHDSGLIFESEGKFYYHDQLTPGLYVVYIRPETLEDIIAVMKGEKKGRIVRKEVMAQYERFSVAQVYDAKDFTEASDDSDSDSDPDVETDYEELKAKIECVIVGNETQESPKYTKNDPPELELSSLYCNKMDIDKVLPVLPLSLERKEWAEASGYRQAKHSWTGQAEWLVDYHKKKELETLGVDRKVPKGEGAAGERSKK</sequence>
<name>A0A7H8QZY5_TALRU</name>
<dbReference type="Proteomes" id="UP000509510">
    <property type="component" value="Chromosome III"/>
</dbReference>
<proteinExistence type="predicted"/>
<evidence type="ECO:0000313" key="2">
    <source>
        <dbReference type="Proteomes" id="UP000509510"/>
    </source>
</evidence>
<dbReference type="AlphaFoldDB" id="A0A7H8QZY5"/>
<dbReference type="EMBL" id="CP055900">
    <property type="protein sequence ID" value="QKX59015.1"/>
    <property type="molecule type" value="Genomic_DNA"/>
</dbReference>
<dbReference type="GeneID" id="55993640"/>
<evidence type="ECO:0000313" key="1">
    <source>
        <dbReference type="EMBL" id="QKX59015.1"/>
    </source>
</evidence>
<protein>
    <submittedName>
        <fullName evidence="1">Uncharacterized protein</fullName>
    </submittedName>
</protein>
<dbReference type="OrthoDB" id="5350472at2759"/>
<gene>
    <name evidence="1" type="ORF">TRUGW13939_06144</name>
</gene>
<dbReference type="RefSeq" id="XP_035345193.1">
    <property type="nucleotide sequence ID" value="XM_035489300.1"/>
</dbReference>